<dbReference type="RefSeq" id="WP_160825401.1">
    <property type="nucleotide sequence ID" value="NZ_JBHSXE010000001.1"/>
</dbReference>
<protein>
    <submittedName>
        <fullName evidence="2">Crp/Fnr family transcriptional regulator</fullName>
    </submittedName>
</protein>
<dbReference type="InterPro" id="IPR018490">
    <property type="entry name" value="cNMP-bd_dom_sf"/>
</dbReference>
<gene>
    <name evidence="2" type="ORF">ACFQKB_38895</name>
</gene>
<dbReference type="SUPFAM" id="SSF51206">
    <property type="entry name" value="cAMP-binding domain-like"/>
    <property type="match status" value="1"/>
</dbReference>
<dbReference type="EMBL" id="JBHSXS010000042">
    <property type="protein sequence ID" value="MFC6885782.1"/>
    <property type="molecule type" value="Genomic_DNA"/>
</dbReference>
<accession>A0ABW2CVC8</accession>
<dbReference type="SMART" id="SM00100">
    <property type="entry name" value="cNMP"/>
    <property type="match status" value="1"/>
</dbReference>
<sequence>MEITPFWDALPGRAREALRRAGATVIIRPGALLTREHTRSSQVFVLRSGAVKVWTDRGGETVILDLLGPGDVVGELEAADGGARQASAEALTAVEALVLPADRFRAVLDAHPGATWAVAAVLAERLRDANELRAAHFPDDPARRLAGRLLRLVARFGTPLPGANGDGAAQVAVPVYQQDLGRWAGMGRRKVAGLLAEDPLREALTVARHRIAVRSVETLRRMAGEHGSAGR</sequence>
<dbReference type="PROSITE" id="PS50042">
    <property type="entry name" value="CNMP_BINDING_3"/>
    <property type="match status" value="1"/>
</dbReference>
<dbReference type="Proteomes" id="UP001596380">
    <property type="component" value="Unassembled WGS sequence"/>
</dbReference>
<dbReference type="Pfam" id="PF00027">
    <property type="entry name" value="cNMP_binding"/>
    <property type="match status" value="1"/>
</dbReference>
<dbReference type="PANTHER" id="PTHR24567">
    <property type="entry name" value="CRP FAMILY TRANSCRIPTIONAL REGULATORY PROTEIN"/>
    <property type="match status" value="1"/>
</dbReference>
<name>A0ABW2CVC8_9ACTN</name>
<comment type="caution">
    <text evidence="2">The sequence shown here is derived from an EMBL/GenBank/DDBJ whole genome shotgun (WGS) entry which is preliminary data.</text>
</comment>
<evidence type="ECO:0000313" key="2">
    <source>
        <dbReference type="EMBL" id="MFC6885782.1"/>
    </source>
</evidence>
<reference evidence="3" key="1">
    <citation type="journal article" date="2019" name="Int. J. Syst. Evol. Microbiol.">
        <title>The Global Catalogue of Microorganisms (GCM) 10K type strain sequencing project: providing services to taxonomists for standard genome sequencing and annotation.</title>
        <authorList>
            <consortium name="The Broad Institute Genomics Platform"/>
            <consortium name="The Broad Institute Genome Sequencing Center for Infectious Disease"/>
            <person name="Wu L."/>
            <person name="Ma J."/>
        </authorList>
    </citation>
    <scope>NUCLEOTIDE SEQUENCE [LARGE SCALE GENOMIC DNA]</scope>
    <source>
        <strain evidence="3">JCM 3369</strain>
    </source>
</reference>
<dbReference type="PANTHER" id="PTHR24567:SF74">
    <property type="entry name" value="HTH-TYPE TRANSCRIPTIONAL REGULATOR ARCR"/>
    <property type="match status" value="1"/>
</dbReference>
<keyword evidence="3" id="KW-1185">Reference proteome</keyword>
<dbReference type="InterPro" id="IPR036388">
    <property type="entry name" value="WH-like_DNA-bd_sf"/>
</dbReference>
<dbReference type="CDD" id="cd00038">
    <property type="entry name" value="CAP_ED"/>
    <property type="match status" value="1"/>
</dbReference>
<dbReference type="InterPro" id="IPR050397">
    <property type="entry name" value="Env_Response_Regulators"/>
</dbReference>
<organism evidence="2 3">
    <name type="scientific">Actinomadura yumaensis</name>
    <dbReference type="NCBI Taxonomy" id="111807"/>
    <lineage>
        <taxon>Bacteria</taxon>
        <taxon>Bacillati</taxon>
        <taxon>Actinomycetota</taxon>
        <taxon>Actinomycetes</taxon>
        <taxon>Streptosporangiales</taxon>
        <taxon>Thermomonosporaceae</taxon>
        <taxon>Actinomadura</taxon>
    </lineage>
</organism>
<evidence type="ECO:0000313" key="3">
    <source>
        <dbReference type="Proteomes" id="UP001596380"/>
    </source>
</evidence>
<dbReference type="InterPro" id="IPR014710">
    <property type="entry name" value="RmlC-like_jellyroll"/>
</dbReference>
<evidence type="ECO:0000259" key="1">
    <source>
        <dbReference type="PROSITE" id="PS50042"/>
    </source>
</evidence>
<dbReference type="InterPro" id="IPR000595">
    <property type="entry name" value="cNMP-bd_dom"/>
</dbReference>
<dbReference type="Gene3D" id="2.60.120.10">
    <property type="entry name" value="Jelly Rolls"/>
    <property type="match status" value="1"/>
</dbReference>
<feature type="domain" description="Cyclic nucleotide-binding" evidence="1">
    <location>
        <begin position="6"/>
        <end position="108"/>
    </location>
</feature>
<proteinExistence type="predicted"/>
<dbReference type="Gene3D" id="1.10.10.10">
    <property type="entry name" value="Winged helix-like DNA-binding domain superfamily/Winged helix DNA-binding domain"/>
    <property type="match status" value="1"/>
</dbReference>